<keyword evidence="3" id="KW-1185">Reference proteome</keyword>
<name>A0ABQ0C822_9PROT</name>
<dbReference type="EMBL" id="BAAFGK010000004">
    <property type="protein sequence ID" value="GAB0057019.1"/>
    <property type="molecule type" value="Genomic_DNA"/>
</dbReference>
<dbReference type="RefSeq" id="WP_420904731.1">
    <property type="nucleotide sequence ID" value="NZ_BAAFGK010000004.1"/>
</dbReference>
<evidence type="ECO:0000256" key="1">
    <source>
        <dbReference type="SAM" id="Phobius"/>
    </source>
</evidence>
<accession>A0ABQ0C822</accession>
<gene>
    <name evidence="2" type="ORF">SIID45300_01339</name>
</gene>
<keyword evidence="1" id="KW-0472">Membrane</keyword>
<keyword evidence="1" id="KW-1133">Transmembrane helix</keyword>
<reference evidence="2 3" key="1">
    <citation type="submission" date="2024-05" db="EMBL/GenBank/DDBJ databases">
        <authorList>
            <consortium name="Candidatus Magnetaquicoccaceae bacterium FCR-1 genome sequencing consortium"/>
            <person name="Shimoshige H."/>
            <person name="Shimamura S."/>
            <person name="Taoka A."/>
            <person name="Kobayashi H."/>
            <person name="Maekawa T."/>
        </authorList>
    </citation>
    <scope>NUCLEOTIDE SEQUENCE [LARGE SCALE GENOMIC DNA]</scope>
    <source>
        <strain evidence="2 3">FCR-1</strain>
    </source>
</reference>
<keyword evidence="1" id="KW-0812">Transmembrane</keyword>
<evidence type="ECO:0000313" key="3">
    <source>
        <dbReference type="Proteomes" id="UP001628193"/>
    </source>
</evidence>
<organism evidence="2 3">
    <name type="scientific">Candidatus Magnetaquiglobus chichijimensis</name>
    <dbReference type="NCBI Taxonomy" id="3141448"/>
    <lineage>
        <taxon>Bacteria</taxon>
        <taxon>Pseudomonadati</taxon>
        <taxon>Pseudomonadota</taxon>
        <taxon>Magnetococcia</taxon>
        <taxon>Magnetococcales</taxon>
        <taxon>Candidatus Magnetaquicoccaceae</taxon>
        <taxon>Candidatus Magnetaquiglobus</taxon>
    </lineage>
</organism>
<dbReference type="Proteomes" id="UP001628193">
    <property type="component" value="Unassembled WGS sequence"/>
</dbReference>
<evidence type="ECO:0008006" key="4">
    <source>
        <dbReference type="Google" id="ProtNLM"/>
    </source>
</evidence>
<proteinExistence type="predicted"/>
<protein>
    <recommendedName>
        <fullName evidence="4">Flp pilus-assembly TadG-like N-terminal domain-containing protein</fullName>
    </recommendedName>
</protein>
<feature type="transmembrane region" description="Helical" evidence="1">
    <location>
        <begin position="27"/>
        <end position="48"/>
    </location>
</feature>
<evidence type="ECO:0000313" key="2">
    <source>
        <dbReference type="EMBL" id="GAB0057019.1"/>
    </source>
</evidence>
<comment type="caution">
    <text evidence="2">The sequence shown here is derived from an EMBL/GenBank/DDBJ whole genome shotgun (WGS) entry which is preliminary data.</text>
</comment>
<sequence>MEKDRIHPLPPRPTHTGSRHGERGAVLLIWLAFFLVVGLGWIIDALLLESDQIRAERRTARSLARASQTLIAWGIVAASEPGRPGTLPCPLPERAGDYRQTGDAPAACPNPGQDATGLLPWRTLRLPPLFDGQQNPIGYTLVAAFRPDNQAGPGTDCARHPVAARLHAATRPHAPPLEIPCDALRARP</sequence>
<reference evidence="2 3" key="2">
    <citation type="submission" date="2024-09" db="EMBL/GenBank/DDBJ databases">
        <title>Draft genome sequence of Candidatus Magnetaquicoccaceae bacterium FCR-1.</title>
        <authorList>
            <person name="Shimoshige H."/>
            <person name="Shimamura S."/>
            <person name="Taoka A."/>
            <person name="Kobayashi H."/>
            <person name="Maekawa T."/>
        </authorList>
    </citation>
    <scope>NUCLEOTIDE SEQUENCE [LARGE SCALE GENOMIC DNA]</scope>
    <source>
        <strain evidence="2 3">FCR-1</strain>
    </source>
</reference>